<organism evidence="6 7">
    <name type="scientific">Bdellovibrio bacteriovorus</name>
    <dbReference type="NCBI Taxonomy" id="959"/>
    <lineage>
        <taxon>Bacteria</taxon>
        <taxon>Pseudomonadati</taxon>
        <taxon>Bdellovibrionota</taxon>
        <taxon>Bdellovibrionia</taxon>
        <taxon>Bdellovibrionales</taxon>
        <taxon>Pseudobdellovibrionaceae</taxon>
        <taxon>Bdellovibrio</taxon>
    </lineage>
</organism>
<dbReference type="GO" id="GO:0016042">
    <property type="term" value="P:lipid catabolic process"/>
    <property type="evidence" value="ECO:0007669"/>
    <property type="project" value="UniProtKB-KW"/>
</dbReference>
<evidence type="ECO:0000256" key="3">
    <source>
        <dbReference type="ARBA" id="ARBA00022963"/>
    </source>
</evidence>
<dbReference type="GO" id="GO:0004630">
    <property type="term" value="F:phospholipase D activity"/>
    <property type="evidence" value="ECO:0007669"/>
    <property type="project" value="UniProtKB-EC"/>
</dbReference>
<dbReference type="InterPro" id="IPR051406">
    <property type="entry name" value="PLD_domain"/>
</dbReference>
<accession>A0A1Z3NBB3</accession>
<proteinExistence type="inferred from homology"/>
<dbReference type="SUPFAM" id="SSF56024">
    <property type="entry name" value="Phospholipase D/nuclease"/>
    <property type="match status" value="2"/>
</dbReference>
<protein>
    <recommendedName>
        <fullName evidence="2">phospholipase D</fullName>
        <ecNumber evidence="2">3.1.4.4</ecNumber>
    </recommendedName>
</protein>
<dbReference type="Proteomes" id="UP000197003">
    <property type="component" value="Chromosome"/>
</dbReference>
<gene>
    <name evidence="6" type="ORF">B9G79_14975</name>
</gene>
<evidence type="ECO:0000313" key="6">
    <source>
        <dbReference type="EMBL" id="ASD64773.1"/>
    </source>
</evidence>
<dbReference type="OrthoDB" id="9342761at2"/>
<evidence type="ECO:0000256" key="1">
    <source>
        <dbReference type="ARBA" id="ARBA00008664"/>
    </source>
</evidence>
<evidence type="ECO:0000256" key="2">
    <source>
        <dbReference type="ARBA" id="ARBA00012027"/>
    </source>
</evidence>
<dbReference type="PANTHER" id="PTHR43856">
    <property type="entry name" value="CARDIOLIPIN HYDROLASE"/>
    <property type="match status" value="1"/>
</dbReference>
<feature type="region of interest" description="Disordered" evidence="5">
    <location>
        <begin position="581"/>
        <end position="605"/>
    </location>
</feature>
<dbReference type="EMBL" id="CP020946">
    <property type="protein sequence ID" value="ASD64773.1"/>
    <property type="molecule type" value="Genomic_DNA"/>
</dbReference>
<keyword evidence="3" id="KW-0442">Lipid degradation</keyword>
<comment type="similarity">
    <text evidence="1">Belongs to the phospholipase D family.</text>
</comment>
<evidence type="ECO:0000256" key="5">
    <source>
        <dbReference type="SAM" id="MobiDB-lite"/>
    </source>
</evidence>
<reference evidence="6 7" key="1">
    <citation type="submission" date="2017-04" db="EMBL/GenBank/DDBJ databases">
        <title>Whole genome sequence of Bdellovibrio bacteriovorus strain SSB218315.</title>
        <authorList>
            <person name="Oyedara O."/>
            <person name="Rodriguez-Perez M.A."/>
        </authorList>
    </citation>
    <scope>NUCLEOTIDE SEQUENCE [LARGE SCALE GENOMIC DNA]</scope>
    <source>
        <strain evidence="6 7">SSB218315</strain>
    </source>
</reference>
<keyword evidence="4" id="KW-0443">Lipid metabolism</keyword>
<dbReference type="GO" id="GO:0016891">
    <property type="term" value="F:RNA endonuclease activity producing 5'-phosphomonoesters, hydrolytic mechanism"/>
    <property type="evidence" value="ECO:0007669"/>
    <property type="project" value="TreeGrafter"/>
</dbReference>
<dbReference type="EC" id="3.1.4.4" evidence="2"/>
<sequence>MGSISNISFPPNGGGIAVFQGMVKKLLFFSLFVLQILVAPALADSYDYARIFDVAFKTMTQKDLYKALNESIIQQKNPLTQSQLVFLLKKNPEYIAILEDTTAKLAKTQSESPEAYAAYLKEVKAQLKTVVQTPRFAEQLAKYESPSQPLTMDLPGGSPGFRGMRLFINHPHLKTINGKTRTLPGDDLRKVVVDFITGAEQEIWYNVFDFDLKVIADALKNQHMKKGVKVTGGIDAGTINTRPEVKAIFDDLATLEGENFKTVAVKSVGLNHQKIILRDPFGPKAAVLFLSGNFTQSCIGPEGDLVNLPPEKRNEFSIPNANHALMILGTLPAQATKAELKKTLEYKIRGQSQYPISGSYKIMGEKKSPHEEASYIVLSFSPNGGEGDVNKSIFVPLIQNSKGPIEAVHFAFSSKQIQSALIERAARDMKEKGQFEFRSVGDTPFAMREWSAFLLLSGLKKDLTSGKYLTDAEAPILQALGAAGVTDLQDKIRTAPSIYGERHFRLEDGTAVKTTSKIHHKVFIFPEESTAVLGTSFNPSENAENNNEQIVIVKDAAIVEQARGLFGYLYQQSARSVTQEANKRNFKALPSPDETVGDESMERDQ</sequence>
<dbReference type="Gene3D" id="3.30.870.10">
    <property type="entry name" value="Endonuclease Chain A"/>
    <property type="match status" value="2"/>
</dbReference>
<evidence type="ECO:0000256" key="4">
    <source>
        <dbReference type="ARBA" id="ARBA00023098"/>
    </source>
</evidence>
<dbReference type="AlphaFoldDB" id="A0A1Z3NBB3"/>
<evidence type="ECO:0000313" key="7">
    <source>
        <dbReference type="Proteomes" id="UP000197003"/>
    </source>
</evidence>
<name>A0A1Z3NBB3_BDEBC</name>
<dbReference type="PANTHER" id="PTHR43856:SF1">
    <property type="entry name" value="MITOCHONDRIAL CARDIOLIPIN HYDROLASE"/>
    <property type="match status" value="1"/>
</dbReference>